<dbReference type="PRINTS" id="PR00368">
    <property type="entry name" value="FADPNR"/>
</dbReference>
<keyword evidence="2" id="KW-0560">Oxidoreductase</keyword>
<gene>
    <name evidence="5" type="ORF">GCM10010185_41610</name>
</gene>
<comment type="caution">
    <text evidence="5">The sequence shown here is derived from an EMBL/GenBank/DDBJ whole genome shotgun (WGS) entry which is preliminary data.</text>
</comment>
<dbReference type="PANTHER" id="PTHR48105">
    <property type="entry name" value="THIOREDOXIN REDUCTASE 1-RELATED-RELATED"/>
    <property type="match status" value="1"/>
</dbReference>
<keyword evidence="6" id="KW-1185">Reference proteome</keyword>
<dbReference type="InterPro" id="IPR050097">
    <property type="entry name" value="Ferredoxin-NADP_redctase_2"/>
</dbReference>
<dbReference type="AlphaFoldDB" id="A0A918EED1"/>
<keyword evidence="1" id="KW-0285">Flavoprotein</keyword>
<feature type="domain" description="FAD/NAD(P)-binding" evidence="4">
    <location>
        <begin position="5"/>
        <end position="289"/>
    </location>
</feature>
<comment type="catalytic activity">
    <reaction evidence="3">
        <text>[thioredoxin]-dithiol + NADP(+) = [thioredoxin]-disulfide + NADPH + H(+)</text>
        <dbReference type="Rhea" id="RHEA:20345"/>
        <dbReference type="Rhea" id="RHEA-COMP:10698"/>
        <dbReference type="Rhea" id="RHEA-COMP:10700"/>
        <dbReference type="ChEBI" id="CHEBI:15378"/>
        <dbReference type="ChEBI" id="CHEBI:29950"/>
        <dbReference type="ChEBI" id="CHEBI:50058"/>
        <dbReference type="ChEBI" id="CHEBI:57783"/>
        <dbReference type="ChEBI" id="CHEBI:58349"/>
        <dbReference type="EC" id="1.8.1.9"/>
    </reaction>
</comment>
<evidence type="ECO:0000259" key="4">
    <source>
        <dbReference type="Pfam" id="PF07992"/>
    </source>
</evidence>
<dbReference type="InterPro" id="IPR036188">
    <property type="entry name" value="FAD/NAD-bd_sf"/>
</dbReference>
<dbReference type="RefSeq" id="WP_189224963.1">
    <property type="nucleotide sequence ID" value="NZ_BMRG01000008.1"/>
</dbReference>
<accession>A0A918EED1</accession>
<reference evidence="5" key="2">
    <citation type="submission" date="2020-09" db="EMBL/GenBank/DDBJ databases">
        <authorList>
            <person name="Sun Q."/>
            <person name="Ohkuma M."/>
        </authorList>
    </citation>
    <scope>NUCLEOTIDE SEQUENCE</scope>
    <source>
        <strain evidence="5">JCM 3313</strain>
    </source>
</reference>
<evidence type="ECO:0000256" key="1">
    <source>
        <dbReference type="ARBA" id="ARBA00022630"/>
    </source>
</evidence>
<evidence type="ECO:0000313" key="6">
    <source>
        <dbReference type="Proteomes" id="UP000639606"/>
    </source>
</evidence>
<dbReference type="Gene3D" id="3.50.50.60">
    <property type="entry name" value="FAD/NAD(P)-binding domain"/>
    <property type="match status" value="2"/>
</dbReference>
<dbReference type="InterPro" id="IPR023753">
    <property type="entry name" value="FAD/NAD-binding_dom"/>
</dbReference>
<name>A0A918EED1_9PSEU</name>
<dbReference type="GO" id="GO:0004791">
    <property type="term" value="F:thioredoxin-disulfide reductase (NADPH) activity"/>
    <property type="evidence" value="ECO:0007669"/>
    <property type="project" value="UniProtKB-EC"/>
</dbReference>
<reference evidence="5" key="1">
    <citation type="journal article" date="2014" name="Int. J. Syst. Evol. Microbiol.">
        <title>Complete genome sequence of Corynebacterium casei LMG S-19264T (=DSM 44701T), isolated from a smear-ripened cheese.</title>
        <authorList>
            <consortium name="US DOE Joint Genome Institute (JGI-PGF)"/>
            <person name="Walter F."/>
            <person name="Albersmeier A."/>
            <person name="Kalinowski J."/>
            <person name="Ruckert C."/>
        </authorList>
    </citation>
    <scope>NUCLEOTIDE SEQUENCE</scope>
    <source>
        <strain evidence="5">JCM 3313</strain>
    </source>
</reference>
<proteinExistence type="predicted"/>
<dbReference type="PRINTS" id="PR00469">
    <property type="entry name" value="PNDRDTASEII"/>
</dbReference>
<dbReference type="EMBL" id="BMRG01000008">
    <property type="protein sequence ID" value="GGP64740.1"/>
    <property type="molecule type" value="Genomic_DNA"/>
</dbReference>
<evidence type="ECO:0000256" key="3">
    <source>
        <dbReference type="ARBA" id="ARBA00048132"/>
    </source>
</evidence>
<evidence type="ECO:0000256" key="2">
    <source>
        <dbReference type="ARBA" id="ARBA00023002"/>
    </source>
</evidence>
<dbReference type="SUPFAM" id="SSF51905">
    <property type="entry name" value="FAD/NAD(P)-binding domain"/>
    <property type="match status" value="1"/>
</dbReference>
<dbReference type="Pfam" id="PF07992">
    <property type="entry name" value="Pyr_redox_2"/>
    <property type="match status" value="1"/>
</dbReference>
<organism evidence="5 6">
    <name type="scientific">Saccharothrix coeruleofusca</name>
    <dbReference type="NCBI Taxonomy" id="33919"/>
    <lineage>
        <taxon>Bacteria</taxon>
        <taxon>Bacillati</taxon>
        <taxon>Actinomycetota</taxon>
        <taxon>Actinomycetes</taxon>
        <taxon>Pseudonocardiales</taxon>
        <taxon>Pseudonocardiaceae</taxon>
        <taxon>Saccharothrix</taxon>
    </lineage>
</organism>
<dbReference type="Proteomes" id="UP000639606">
    <property type="component" value="Unassembled WGS sequence"/>
</dbReference>
<protein>
    <submittedName>
        <fullName evidence="5">FAD-dependent pyridine nucleotide-disulphide oxidoreductase</fullName>
    </submittedName>
</protein>
<sequence length="316" mass="33157">MERNYDVVVVGGGAAGLSGALTLSRARRSVLVVDSGEPRNAPAGHVHNYLGREGTPPGRLLAIGRDEVASYGGEFTDGAVTSLTRVDDGFRVALADGREVVARRLLVATGLVDELPDVPGVAQRWGRDVLHCPYCHGYEVRDQAIGVLATVGPLAVHQALLFRQWSEDVVLFLNGVDAPDPERAEQLAARDVRVVAGEVAALEVEDDRITGVRLASGEVVPRRAVVVGPRFWARADLLAGLGLEPVEQLVEGHVVGTHIPADPTGATKEPGVWVAGNVAGAQAQVITSAAAGLTAGAAINADLVAEDTRRAVARRR</sequence>
<evidence type="ECO:0000313" key="5">
    <source>
        <dbReference type="EMBL" id="GGP64740.1"/>
    </source>
</evidence>